<dbReference type="GO" id="GO:0016798">
    <property type="term" value="F:hydrolase activity, acting on glycosyl bonds"/>
    <property type="evidence" value="ECO:0007669"/>
    <property type="project" value="UniProtKB-KW"/>
</dbReference>
<dbReference type="InterPro" id="IPR029018">
    <property type="entry name" value="Hex-like_dom2"/>
</dbReference>
<accession>A0A1M5HYP0</accession>
<name>A0A1M5HYP0_SALEC</name>
<dbReference type="InterPro" id="IPR015882">
    <property type="entry name" value="HEX_bac_N"/>
</dbReference>
<evidence type="ECO:0000256" key="1">
    <source>
        <dbReference type="ARBA" id="ARBA00022801"/>
    </source>
</evidence>
<keyword evidence="1 4" id="KW-0378">Hydrolase</keyword>
<protein>
    <submittedName>
        <fullName evidence="4">Glycosyl hydrolase family 20, domain 2</fullName>
    </submittedName>
</protein>
<keyword evidence="2" id="KW-0326">Glycosidase</keyword>
<evidence type="ECO:0000256" key="2">
    <source>
        <dbReference type="ARBA" id="ARBA00023295"/>
    </source>
</evidence>
<reference evidence="5" key="1">
    <citation type="submission" date="2016-11" db="EMBL/GenBank/DDBJ databases">
        <authorList>
            <person name="Varghese N."/>
            <person name="Submissions S."/>
        </authorList>
    </citation>
    <scope>NUCLEOTIDE SEQUENCE [LARGE SCALE GENOMIC DNA]</scope>
    <source>
        <strain evidence="5">DSM 24579</strain>
    </source>
</reference>
<evidence type="ECO:0000313" key="5">
    <source>
        <dbReference type="Proteomes" id="UP000183945"/>
    </source>
</evidence>
<dbReference type="RefSeq" id="WP_072879707.1">
    <property type="nucleotide sequence ID" value="NZ_FQVT01000006.1"/>
</dbReference>
<dbReference type="Gene3D" id="3.30.379.10">
    <property type="entry name" value="Chitobiase/beta-hexosaminidase domain 2-like"/>
    <property type="match status" value="1"/>
</dbReference>
<dbReference type="Pfam" id="PF02838">
    <property type="entry name" value="Glyco_hydro_20b"/>
    <property type="match status" value="1"/>
</dbReference>
<dbReference type="OrthoDB" id="9763537at2"/>
<proteinExistence type="predicted"/>
<evidence type="ECO:0000313" key="4">
    <source>
        <dbReference type="EMBL" id="SHG21012.1"/>
    </source>
</evidence>
<organism evidence="4 5">
    <name type="scientific">Salegentibacter echinorum</name>
    <dbReference type="NCBI Taxonomy" id="1073325"/>
    <lineage>
        <taxon>Bacteria</taxon>
        <taxon>Pseudomonadati</taxon>
        <taxon>Bacteroidota</taxon>
        <taxon>Flavobacteriia</taxon>
        <taxon>Flavobacteriales</taxon>
        <taxon>Flavobacteriaceae</taxon>
        <taxon>Salegentibacter</taxon>
    </lineage>
</organism>
<dbReference type="STRING" id="1073325.SAMN05444483_10660"/>
<sequence>MKITCNRNSGFLFSEFLKFNKQNSLEPGKSSRQYLLLKTRFTGLLLLVFGFRALTSMQAQLIPTRAKMESASGVFEVDENTSLQFSSKNDSLKEMTNYFQKEIKRLSGIQFPINQTSDKTIKLDIVKDLDLKEAGYKLKISEENIAISAPTTAGVFYGMQRRLNMF</sequence>
<dbReference type="EMBL" id="FQVT01000006">
    <property type="protein sequence ID" value="SHG21012.1"/>
    <property type="molecule type" value="Genomic_DNA"/>
</dbReference>
<evidence type="ECO:0000259" key="3">
    <source>
        <dbReference type="Pfam" id="PF02838"/>
    </source>
</evidence>
<dbReference type="SUPFAM" id="SSF55545">
    <property type="entry name" value="beta-N-acetylhexosaminidase-like domain"/>
    <property type="match status" value="1"/>
</dbReference>
<dbReference type="AlphaFoldDB" id="A0A1M5HYP0"/>
<gene>
    <name evidence="4" type="ORF">SAMN05444483_10660</name>
</gene>
<keyword evidence="5" id="KW-1185">Reference proteome</keyword>
<feature type="domain" description="Beta-hexosaminidase bacterial type N-terminal" evidence="3">
    <location>
        <begin position="60"/>
        <end position="160"/>
    </location>
</feature>
<dbReference type="Proteomes" id="UP000183945">
    <property type="component" value="Unassembled WGS sequence"/>
</dbReference>
<dbReference type="GO" id="GO:0005975">
    <property type="term" value="P:carbohydrate metabolic process"/>
    <property type="evidence" value="ECO:0007669"/>
    <property type="project" value="UniProtKB-ARBA"/>
</dbReference>